<evidence type="ECO:0000313" key="1">
    <source>
        <dbReference type="EMBL" id="PPQ72213.1"/>
    </source>
</evidence>
<dbReference type="Proteomes" id="UP000284842">
    <property type="component" value="Unassembled WGS sequence"/>
</dbReference>
<dbReference type="InParanoid" id="A0A409W181"/>
<sequence length="405" mass="46379">MSEVTTLNIPFDVVTQIVKWVSSWNGSDGERLQTLVSLTLVNKFFHVEATNHMYASPPAIGCDCSRGSRWTGSASLAVISTVNAQIKLLSLIRTSARHSYMVQHLALSICEQFDYEALGELIPSSIESSGDEEVSNLLQVISIHRNTLEFLSIDYNKRRSTAIYETRHERRRELVKGFLPEGFCVSEDDTQLSKAMWPLPNIKALRFSHWEAVDLFFPVTAQPGQIVHFEINEPLRSSRCAAFQGLTFAYVPFEYDGKPGRRRRFMDTLHEETLLTMEDITTSLLHLEVLRVTNPPTKNLMVDISRLRRLRFLFVYTKFLGAHFTTPVNYDSLNNYVLGLFQSLEHLVEVHIETDLVRRTWTKPISTLKASSAHTMGVREIRNPESDNLLFDWESFGYSQADYCR</sequence>
<proteinExistence type="predicted"/>
<organism evidence="1 2">
    <name type="scientific">Panaeolus cyanescens</name>
    <dbReference type="NCBI Taxonomy" id="181874"/>
    <lineage>
        <taxon>Eukaryota</taxon>
        <taxon>Fungi</taxon>
        <taxon>Dikarya</taxon>
        <taxon>Basidiomycota</taxon>
        <taxon>Agaricomycotina</taxon>
        <taxon>Agaricomycetes</taxon>
        <taxon>Agaricomycetidae</taxon>
        <taxon>Agaricales</taxon>
        <taxon>Agaricineae</taxon>
        <taxon>Galeropsidaceae</taxon>
        <taxon>Panaeolus</taxon>
    </lineage>
</organism>
<accession>A0A409W181</accession>
<keyword evidence="2" id="KW-1185">Reference proteome</keyword>
<evidence type="ECO:0000313" key="2">
    <source>
        <dbReference type="Proteomes" id="UP000284842"/>
    </source>
</evidence>
<dbReference type="AlphaFoldDB" id="A0A409W181"/>
<name>A0A409W181_9AGAR</name>
<comment type="caution">
    <text evidence="1">The sequence shown here is derived from an EMBL/GenBank/DDBJ whole genome shotgun (WGS) entry which is preliminary data.</text>
</comment>
<dbReference type="OrthoDB" id="10537338at2759"/>
<reference evidence="1 2" key="1">
    <citation type="journal article" date="2018" name="Evol. Lett.">
        <title>Horizontal gene cluster transfer increased hallucinogenic mushroom diversity.</title>
        <authorList>
            <person name="Reynolds H.T."/>
            <person name="Vijayakumar V."/>
            <person name="Gluck-Thaler E."/>
            <person name="Korotkin H.B."/>
            <person name="Matheny P.B."/>
            <person name="Slot J.C."/>
        </authorList>
    </citation>
    <scope>NUCLEOTIDE SEQUENCE [LARGE SCALE GENOMIC DNA]</scope>
    <source>
        <strain evidence="1 2">2629</strain>
    </source>
</reference>
<gene>
    <name evidence="1" type="ORF">CVT24_002370</name>
</gene>
<dbReference type="EMBL" id="NHTK01005881">
    <property type="protein sequence ID" value="PPQ72213.1"/>
    <property type="molecule type" value="Genomic_DNA"/>
</dbReference>
<protein>
    <submittedName>
        <fullName evidence="1">Uncharacterized protein</fullName>
    </submittedName>
</protein>